<evidence type="ECO:0000259" key="6">
    <source>
        <dbReference type="SMART" id="SM00563"/>
    </source>
</evidence>
<reference evidence="7 8" key="1">
    <citation type="submission" date="2019-10" db="EMBL/GenBank/DDBJ databases">
        <authorList>
            <person name="Palmer J.M."/>
        </authorList>
    </citation>
    <scope>NUCLEOTIDE SEQUENCE [LARGE SCALE GENOMIC DNA]</scope>
    <source>
        <strain evidence="7 8">TWF696</strain>
    </source>
</reference>
<feature type="domain" description="Phospholipid/glycerol acyltransferase" evidence="6">
    <location>
        <begin position="99"/>
        <end position="216"/>
    </location>
</feature>
<dbReference type="EMBL" id="JAVHNQ010000007">
    <property type="protein sequence ID" value="KAK6341168.1"/>
    <property type="molecule type" value="Genomic_DNA"/>
</dbReference>
<organism evidence="7 8">
    <name type="scientific">Orbilia brochopaga</name>
    <dbReference type="NCBI Taxonomy" id="3140254"/>
    <lineage>
        <taxon>Eukaryota</taxon>
        <taxon>Fungi</taxon>
        <taxon>Dikarya</taxon>
        <taxon>Ascomycota</taxon>
        <taxon>Pezizomycotina</taxon>
        <taxon>Orbiliomycetes</taxon>
        <taxon>Orbiliales</taxon>
        <taxon>Orbiliaceae</taxon>
        <taxon>Orbilia</taxon>
    </lineage>
</organism>
<dbReference type="PANTHER" id="PTHR10434">
    <property type="entry name" value="1-ACYL-SN-GLYCEROL-3-PHOSPHATE ACYLTRANSFERASE"/>
    <property type="match status" value="1"/>
</dbReference>
<dbReference type="PANTHER" id="PTHR10434:SF11">
    <property type="entry name" value="1-ACYL-SN-GLYCEROL-3-PHOSPHATE ACYLTRANSFERASE"/>
    <property type="match status" value="1"/>
</dbReference>
<evidence type="ECO:0000256" key="4">
    <source>
        <dbReference type="RuleBase" id="RU361267"/>
    </source>
</evidence>
<keyword evidence="3 4" id="KW-0012">Acyltransferase</keyword>
<feature type="transmembrane region" description="Helical" evidence="5">
    <location>
        <begin position="37"/>
        <end position="59"/>
    </location>
</feature>
<dbReference type="SMART" id="SM00563">
    <property type="entry name" value="PlsC"/>
    <property type="match status" value="1"/>
</dbReference>
<dbReference type="GO" id="GO:0005783">
    <property type="term" value="C:endoplasmic reticulum"/>
    <property type="evidence" value="ECO:0007669"/>
    <property type="project" value="TreeGrafter"/>
</dbReference>
<comment type="caution">
    <text evidence="7">The sequence shown here is derived from an EMBL/GenBank/DDBJ whole genome shotgun (WGS) entry which is preliminary data.</text>
</comment>
<keyword evidence="4" id="KW-1208">Phospholipid metabolism</keyword>
<evidence type="ECO:0000313" key="7">
    <source>
        <dbReference type="EMBL" id="KAK6341168.1"/>
    </source>
</evidence>
<comment type="similarity">
    <text evidence="1 4">Belongs to the 1-acyl-sn-glycerol-3-phosphate acyltransferase family.</text>
</comment>
<keyword evidence="5" id="KW-0472">Membrane</keyword>
<evidence type="ECO:0000256" key="3">
    <source>
        <dbReference type="ARBA" id="ARBA00023315"/>
    </source>
</evidence>
<keyword evidence="8" id="KW-1185">Reference proteome</keyword>
<keyword evidence="4" id="KW-0443">Lipid metabolism</keyword>
<dbReference type="AlphaFoldDB" id="A0AAV9UF79"/>
<accession>A0AAV9UF79</accession>
<proteinExistence type="inferred from homology"/>
<keyword evidence="5" id="KW-1133">Transmembrane helix</keyword>
<comment type="catalytic activity">
    <reaction evidence="4">
        <text>a 1-acyl-sn-glycero-3-phosphate + an acyl-CoA = a 1,2-diacyl-sn-glycero-3-phosphate + CoA</text>
        <dbReference type="Rhea" id="RHEA:19709"/>
        <dbReference type="ChEBI" id="CHEBI:57287"/>
        <dbReference type="ChEBI" id="CHEBI:57970"/>
        <dbReference type="ChEBI" id="CHEBI:58342"/>
        <dbReference type="ChEBI" id="CHEBI:58608"/>
        <dbReference type="EC" id="2.3.1.51"/>
    </reaction>
</comment>
<dbReference type="NCBIfam" id="TIGR00530">
    <property type="entry name" value="AGP_acyltrn"/>
    <property type="match status" value="1"/>
</dbReference>
<sequence length="280" mass="30622">MLYYLSLLMAVYALATLALTILGTVSSLARFGAKLMVAYIIMCACALYGVAASVFLRLFGDVGIAQWTVARAFRYTLCPAIGVSFEVENEEGMTAERPVVFVGNHQSELDVLVLGRIFPKYCSVSAKSSLKHMPFLGWFMASTGTVFIDRANRQSALSTFDNAARDMKTRRQSVWIFPEGTRSYATTPMMLPFKKGAFHLAVQAQVPIVPVVVQNYSHVLNVKARTFESGTVRIKVLPPVPTAGMTGTKEEIDGLVLKVRTAMVAELEAMGMGGKNGKRE</sequence>
<dbReference type="CDD" id="cd07989">
    <property type="entry name" value="LPLAT_AGPAT-like"/>
    <property type="match status" value="1"/>
</dbReference>
<dbReference type="InterPro" id="IPR002123">
    <property type="entry name" value="Plipid/glycerol_acylTrfase"/>
</dbReference>
<keyword evidence="2 4" id="KW-0808">Transferase</keyword>
<keyword evidence="4" id="KW-0444">Lipid biosynthesis</keyword>
<dbReference type="GO" id="GO:0006654">
    <property type="term" value="P:phosphatidic acid biosynthetic process"/>
    <property type="evidence" value="ECO:0007669"/>
    <property type="project" value="TreeGrafter"/>
</dbReference>
<name>A0AAV9UF79_9PEZI</name>
<dbReference type="EC" id="2.3.1.51" evidence="4"/>
<feature type="transmembrane region" description="Helical" evidence="5">
    <location>
        <begin position="6"/>
        <end position="25"/>
    </location>
</feature>
<dbReference type="GO" id="GO:0016020">
    <property type="term" value="C:membrane"/>
    <property type="evidence" value="ECO:0007669"/>
    <property type="project" value="InterPro"/>
</dbReference>
<evidence type="ECO:0000256" key="2">
    <source>
        <dbReference type="ARBA" id="ARBA00022679"/>
    </source>
</evidence>
<protein>
    <recommendedName>
        <fullName evidence="4">1-acyl-sn-glycerol-3-phosphate acyltransferase</fullName>
        <ecNumber evidence="4">2.3.1.51</ecNumber>
    </recommendedName>
</protein>
<dbReference type="Proteomes" id="UP001375240">
    <property type="component" value="Unassembled WGS sequence"/>
</dbReference>
<evidence type="ECO:0000313" key="8">
    <source>
        <dbReference type="Proteomes" id="UP001375240"/>
    </source>
</evidence>
<keyword evidence="5" id="KW-0812">Transmembrane</keyword>
<dbReference type="Pfam" id="PF01553">
    <property type="entry name" value="Acyltransferase"/>
    <property type="match status" value="1"/>
</dbReference>
<evidence type="ECO:0000256" key="1">
    <source>
        <dbReference type="ARBA" id="ARBA00008655"/>
    </source>
</evidence>
<dbReference type="GO" id="GO:0003841">
    <property type="term" value="F:1-acylglycerol-3-phosphate O-acyltransferase activity"/>
    <property type="evidence" value="ECO:0007669"/>
    <property type="project" value="UniProtKB-UniRule"/>
</dbReference>
<evidence type="ECO:0000256" key="5">
    <source>
        <dbReference type="SAM" id="Phobius"/>
    </source>
</evidence>
<comment type="domain">
    <text evidence="4">The HXXXXD motif is essential for acyltransferase activity and may constitute the binding site for the phosphate moiety of the glycerol-3-phosphate.</text>
</comment>
<dbReference type="SUPFAM" id="SSF69593">
    <property type="entry name" value="Glycerol-3-phosphate (1)-acyltransferase"/>
    <property type="match status" value="1"/>
</dbReference>
<gene>
    <name evidence="7" type="primary">SLC1</name>
    <name evidence="7" type="ORF">TWF696_008254</name>
</gene>
<keyword evidence="4" id="KW-0594">Phospholipid biosynthesis</keyword>
<dbReference type="InterPro" id="IPR004552">
    <property type="entry name" value="AGP_acyltrans"/>
</dbReference>